<accession>A0A7S4GBM1</accession>
<dbReference type="PANTHER" id="PTHR39741:SF2">
    <property type="entry name" value="F-BOX DOMAIN-CONTAINING PROTEIN"/>
    <property type="match status" value="1"/>
</dbReference>
<sequence length="369" mass="41317">MSAMGCLGRLCHEELAACFDYLDVDHLMACQGICRTFQVLVSGPLLWYKFLREVLLVPHRDTAAIDNWGDLYKATIWYKNHVPPIELIGRACDASSTDHYSQTILETLRTSSGFWSSTGSDTTQANEHLTYQLCEPLCLVHKVSVKFYRANYQLGRPVYPAQQVRLSFGFDLSSSGALTTCVHTTPAYHAQFSDGWQHFVLPQYIPAHYVKVEFIGKRQRQPGDELYYTVVQQLHVMGTPLSSCQASPRLRPLIPACVESACQDPSFLTSLGHLSPEAPTPPRYPCATSQANPAGHYMFMPMTWSSEPVTRTLAQFPHGIERHRPKAVTRQFLETLGAHLASLDASPDPQFCRGVSDMFDSDDDSDDGY</sequence>
<gene>
    <name evidence="1" type="ORF">EGYM00163_LOCUS42741</name>
</gene>
<name>A0A7S4GBM1_9EUGL</name>
<organism evidence="1">
    <name type="scientific">Eutreptiella gymnastica</name>
    <dbReference type="NCBI Taxonomy" id="73025"/>
    <lineage>
        <taxon>Eukaryota</taxon>
        <taxon>Discoba</taxon>
        <taxon>Euglenozoa</taxon>
        <taxon>Euglenida</taxon>
        <taxon>Spirocuta</taxon>
        <taxon>Euglenophyceae</taxon>
        <taxon>Eutreptiales</taxon>
        <taxon>Eutreptiaceae</taxon>
        <taxon>Eutreptiella</taxon>
    </lineage>
</organism>
<dbReference type="InterPro" id="IPR036047">
    <property type="entry name" value="F-box-like_dom_sf"/>
</dbReference>
<dbReference type="AlphaFoldDB" id="A0A7S4GBM1"/>
<dbReference type="SUPFAM" id="SSF81383">
    <property type="entry name" value="F-box domain"/>
    <property type="match status" value="1"/>
</dbReference>
<proteinExistence type="predicted"/>
<dbReference type="InterPro" id="IPR055336">
    <property type="entry name" value="At4g00755-like"/>
</dbReference>
<evidence type="ECO:0000313" key="1">
    <source>
        <dbReference type="EMBL" id="CAE0831459.1"/>
    </source>
</evidence>
<reference evidence="1" key="1">
    <citation type="submission" date="2021-01" db="EMBL/GenBank/DDBJ databases">
        <authorList>
            <person name="Corre E."/>
            <person name="Pelletier E."/>
            <person name="Niang G."/>
            <person name="Scheremetjew M."/>
            <person name="Finn R."/>
            <person name="Kale V."/>
            <person name="Holt S."/>
            <person name="Cochrane G."/>
            <person name="Meng A."/>
            <person name="Brown T."/>
            <person name="Cohen L."/>
        </authorList>
    </citation>
    <scope>NUCLEOTIDE SEQUENCE</scope>
    <source>
        <strain evidence="1">CCMP1594</strain>
    </source>
</reference>
<dbReference type="PANTHER" id="PTHR39741">
    <property type="entry name" value="F-BOX DOMAIN CONTAINING PROTEIN, EXPRESSED"/>
    <property type="match status" value="1"/>
</dbReference>
<protein>
    <recommendedName>
        <fullName evidence="2">F-box domain-containing protein</fullName>
    </recommendedName>
</protein>
<evidence type="ECO:0008006" key="2">
    <source>
        <dbReference type="Google" id="ProtNLM"/>
    </source>
</evidence>
<dbReference type="EMBL" id="HBJA01124167">
    <property type="protein sequence ID" value="CAE0831459.1"/>
    <property type="molecule type" value="Transcribed_RNA"/>
</dbReference>